<evidence type="ECO:0000256" key="3">
    <source>
        <dbReference type="ARBA" id="ARBA00023014"/>
    </source>
</evidence>
<dbReference type="PROSITE" id="PS51379">
    <property type="entry name" value="4FE4S_FER_2"/>
    <property type="match status" value="1"/>
</dbReference>
<dbReference type="EMBL" id="PEYU01000026">
    <property type="protein sequence ID" value="PIS22517.1"/>
    <property type="molecule type" value="Genomic_DNA"/>
</dbReference>
<dbReference type="Gene3D" id="3.30.70.20">
    <property type="match status" value="1"/>
</dbReference>
<dbReference type="GO" id="GO:0051536">
    <property type="term" value="F:iron-sulfur cluster binding"/>
    <property type="evidence" value="ECO:0007669"/>
    <property type="project" value="UniProtKB-KW"/>
</dbReference>
<reference evidence="7" key="1">
    <citation type="submission" date="2017-09" db="EMBL/GenBank/DDBJ databases">
        <title>Depth-based differentiation of microbial function through sediment-hosted aquifers and enrichment of novel symbionts in the deep terrestrial subsurface.</title>
        <authorList>
            <person name="Probst A.J."/>
            <person name="Ladd B."/>
            <person name="Jarett J.K."/>
            <person name="Geller-Mcgrath D.E."/>
            <person name="Sieber C.M.K."/>
            <person name="Emerson J.B."/>
            <person name="Anantharaman K."/>
            <person name="Thomas B.C."/>
            <person name="Malmstrom R."/>
            <person name="Stieglmeier M."/>
            <person name="Klingl A."/>
            <person name="Woyke T."/>
            <person name="Ryan C.M."/>
            <person name="Banfield J.F."/>
        </authorList>
    </citation>
    <scope>NUCLEOTIDE SEQUENCE [LARGE SCALE GENOMIC DNA]</scope>
</reference>
<dbReference type="Pfam" id="PF13370">
    <property type="entry name" value="Fer4_13"/>
    <property type="match status" value="1"/>
</dbReference>
<evidence type="ECO:0000256" key="1">
    <source>
        <dbReference type="ARBA" id="ARBA00022723"/>
    </source>
</evidence>
<evidence type="ECO:0000259" key="5">
    <source>
        <dbReference type="PROSITE" id="PS51379"/>
    </source>
</evidence>
<gene>
    <name evidence="6" type="ORF">COT50_01515</name>
</gene>
<keyword evidence="3 4" id="KW-0411">Iron-sulfur</keyword>
<evidence type="ECO:0000256" key="4">
    <source>
        <dbReference type="RuleBase" id="RU368020"/>
    </source>
</evidence>
<proteinExistence type="predicted"/>
<dbReference type="InterPro" id="IPR017896">
    <property type="entry name" value="4Fe4S_Fe-S-bd"/>
</dbReference>
<accession>A0A2H0XC44</accession>
<organism evidence="6 7">
    <name type="scientific">candidate division WWE3 bacterium CG08_land_8_20_14_0_20_41_10</name>
    <dbReference type="NCBI Taxonomy" id="1975085"/>
    <lineage>
        <taxon>Bacteria</taxon>
        <taxon>Katanobacteria</taxon>
    </lineage>
</organism>
<comment type="caution">
    <text evidence="6">The sequence shown here is derived from an EMBL/GenBank/DDBJ whole genome shotgun (WGS) entry which is preliminary data.</text>
</comment>
<keyword evidence="4" id="KW-0813">Transport</keyword>
<dbReference type="InterPro" id="IPR001080">
    <property type="entry name" value="3Fe4S_ferredoxin"/>
</dbReference>
<keyword evidence="1 4" id="KW-0479">Metal-binding</keyword>
<dbReference type="SUPFAM" id="SSF54862">
    <property type="entry name" value="4Fe-4S ferredoxins"/>
    <property type="match status" value="1"/>
</dbReference>
<evidence type="ECO:0000256" key="2">
    <source>
        <dbReference type="ARBA" id="ARBA00023004"/>
    </source>
</evidence>
<dbReference type="Proteomes" id="UP000231252">
    <property type="component" value="Unassembled WGS sequence"/>
</dbReference>
<evidence type="ECO:0000313" key="6">
    <source>
        <dbReference type="EMBL" id="PIS22517.1"/>
    </source>
</evidence>
<dbReference type="GO" id="GO:0005506">
    <property type="term" value="F:iron ion binding"/>
    <property type="evidence" value="ECO:0007669"/>
    <property type="project" value="UniProtKB-UniRule"/>
</dbReference>
<dbReference type="AlphaFoldDB" id="A0A2H0XC44"/>
<sequence length="77" mass="8177">MNKIAKIKVDRKACIGAATCVVVNPQAFDLDNESIAIIKDGALQTGDELLLMAAQACPVSAILLYDADGKQIYPVVE</sequence>
<keyword evidence="4" id="KW-0249">Electron transport</keyword>
<keyword evidence="2 4" id="KW-0408">Iron</keyword>
<name>A0A2H0XC44_UNCKA</name>
<dbReference type="GO" id="GO:0009055">
    <property type="term" value="F:electron transfer activity"/>
    <property type="evidence" value="ECO:0007669"/>
    <property type="project" value="UniProtKB-UniRule"/>
</dbReference>
<evidence type="ECO:0000313" key="7">
    <source>
        <dbReference type="Proteomes" id="UP000231252"/>
    </source>
</evidence>
<dbReference type="PRINTS" id="PR00352">
    <property type="entry name" value="3FE4SFRDOXIN"/>
</dbReference>
<comment type="function">
    <text evidence="4">Ferredoxins are iron-sulfur proteins that transfer electrons in a wide variety of metabolic reactions.</text>
</comment>
<protein>
    <recommendedName>
        <fullName evidence="4">Ferredoxin</fullName>
    </recommendedName>
</protein>
<feature type="domain" description="4Fe-4S ferredoxin-type" evidence="5">
    <location>
        <begin position="5"/>
        <end position="33"/>
    </location>
</feature>